<dbReference type="Gene3D" id="3.30.1540.20">
    <property type="entry name" value="MutL, C-terminal domain, dimerisation subdomain"/>
    <property type="match status" value="1"/>
</dbReference>
<dbReference type="Pfam" id="PF08676">
    <property type="entry name" value="MutL_C"/>
    <property type="match status" value="1"/>
</dbReference>
<keyword evidence="3 5" id="KW-0227">DNA damage</keyword>
<feature type="domain" description="MutL C-terminal dimerisation" evidence="6">
    <location>
        <begin position="432"/>
        <end position="575"/>
    </location>
</feature>
<evidence type="ECO:0000259" key="6">
    <source>
        <dbReference type="SMART" id="SM00853"/>
    </source>
</evidence>
<dbReference type="PANTHER" id="PTHR10073">
    <property type="entry name" value="DNA MISMATCH REPAIR PROTEIN MLH, PMS, MUTL"/>
    <property type="match status" value="1"/>
</dbReference>
<feature type="domain" description="DNA mismatch repair protein S5" evidence="7">
    <location>
        <begin position="210"/>
        <end position="328"/>
    </location>
</feature>
<protein>
    <recommendedName>
        <fullName evidence="2 5">DNA mismatch repair protein MutL</fullName>
    </recommendedName>
</protein>
<reference evidence="8 9" key="1">
    <citation type="submission" date="2024-06" db="EMBL/GenBank/DDBJ databases">
        <title>Genomic Encyclopedia of Type Strains, Phase IV (KMG-IV): sequencing the most valuable type-strain genomes for metagenomic binning, comparative biology and taxonomic classification.</title>
        <authorList>
            <person name="Goeker M."/>
        </authorList>
    </citation>
    <scope>NUCLEOTIDE SEQUENCE [LARGE SCALE GENOMIC DNA]</scope>
    <source>
        <strain evidence="8 9">DSM 23649</strain>
    </source>
</reference>
<dbReference type="InterPro" id="IPR038973">
    <property type="entry name" value="MutL/Mlh/Pms-like"/>
</dbReference>
<dbReference type="NCBIfam" id="TIGR00585">
    <property type="entry name" value="mutl"/>
    <property type="match status" value="1"/>
</dbReference>
<evidence type="ECO:0000313" key="8">
    <source>
        <dbReference type="EMBL" id="MET3589620.1"/>
    </source>
</evidence>
<dbReference type="Gene3D" id="3.30.565.10">
    <property type="entry name" value="Histidine kinase-like ATPase, C-terminal domain"/>
    <property type="match status" value="1"/>
</dbReference>
<dbReference type="Gene3D" id="3.30.1370.100">
    <property type="entry name" value="MutL, C-terminal domain, regulatory subdomain"/>
    <property type="match status" value="1"/>
</dbReference>
<dbReference type="SMART" id="SM00853">
    <property type="entry name" value="MutL_C"/>
    <property type="match status" value="1"/>
</dbReference>
<dbReference type="InterPro" id="IPR002099">
    <property type="entry name" value="MutL/Mlh/PMS"/>
</dbReference>
<evidence type="ECO:0000256" key="2">
    <source>
        <dbReference type="ARBA" id="ARBA00021975"/>
    </source>
</evidence>
<dbReference type="EMBL" id="JBEPLI010000004">
    <property type="protein sequence ID" value="MET3589620.1"/>
    <property type="molecule type" value="Genomic_DNA"/>
</dbReference>
<dbReference type="InterPro" id="IPR014790">
    <property type="entry name" value="MutL_C"/>
</dbReference>
<dbReference type="InterPro" id="IPR014762">
    <property type="entry name" value="DNA_mismatch_repair_CS"/>
</dbReference>
<dbReference type="InterPro" id="IPR014721">
    <property type="entry name" value="Ribsml_uS5_D2-typ_fold_subgr"/>
</dbReference>
<dbReference type="Pfam" id="PF13589">
    <property type="entry name" value="HATPase_c_3"/>
    <property type="match status" value="1"/>
</dbReference>
<dbReference type="PROSITE" id="PS00058">
    <property type="entry name" value="DNA_MISMATCH_REPAIR_1"/>
    <property type="match status" value="1"/>
</dbReference>
<dbReference type="RefSeq" id="WP_354189310.1">
    <property type="nucleotide sequence ID" value="NZ_JBEPLI010000004.1"/>
</dbReference>
<organism evidence="8 9">
    <name type="scientific">Bartonella silvatica</name>
    <dbReference type="NCBI Taxonomy" id="357760"/>
    <lineage>
        <taxon>Bacteria</taxon>
        <taxon>Pseudomonadati</taxon>
        <taxon>Pseudomonadota</taxon>
        <taxon>Alphaproteobacteria</taxon>
        <taxon>Hyphomicrobiales</taxon>
        <taxon>Bartonellaceae</taxon>
        <taxon>Bartonella</taxon>
    </lineage>
</organism>
<dbReference type="Proteomes" id="UP001549086">
    <property type="component" value="Unassembled WGS sequence"/>
</dbReference>
<sequence>MIIRHLSENIINQIAAGEVIERPANVVKELVENAIDAGATRIEIVTANGGKSLIKVSDNGCGIPVDQLTLAVSRHCTSKITDDVHNICFLGFRGEALPSIGSVAKLKLTSRTQAADSAAEITVTAGKVVGPKPAAANTGTIVEVRDLFFVTPARLKFMKTDRAEMNAITDMVKRISIAFPHIRFSLSGPDRTSMELPATENNTQGQLQRITQIMGKDFAPNSIALNAERESVRLTGFACLPSFNRGNSLHQFAYVNGRPVRDKFLWGAIRGAYADVMTRDRYPVSILFIDLPPADVDVNVHPAKADVRFRDTGLIRGLIVGAIREALHHTGVRSTTTRSEAMLAAFQTQQPLKAFQIPQKSSFCSAKPHYSPQPHHSEVASMIHKSLGRAGSVGFKENTTSLMAGLDTPSGDAYIPNTTSSSEEIAYPLGAARAQIHKNYIIAQTQDSLIIVDQHAAHERLVYEALKKALYSTALPSQLLLIPEIVELSEEDATSLLTHKDALQKFGLGIEAFGPGAIVVRETPSMLGEIDVQALIKDLADEAAEYDTTDNLKAMLDYVAATMACHGSIRSGRLLRPEEMNALLRQIEATPHTGTCNHGRPTYIELKLADIERLFGRK</sequence>
<keyword evidence="4 5" id="KW-0234">DNA repair</keyword>
<dbReference type="SUPFAM" id="SSF54211">
    <property type="entry name" value="Ribosomal protein S5 domain 2-like"/>
    <property type="match status" value="1"/>
</dbReference>
<evidence type="ECO:0000256" key="1">
    <source>
        <dbReference type="ARBA" id="ARBA00006082"/>
    </source>
</evidence>
<dbReference type="SUPFAM" id="SSF118116">
    <property type="entry name" value="DNA mismatch repair protein MutL"/>
    <property type="match status" value="1"/>
</dbReference>
<comment type="function">
    <text evidence="5">This protein is involved in the repair of mismatches in DNA. It is required for dam-dependent methyl-directed DNA mismatch repair. May act as a 'molecular matchmaker', a protein that promotes the formation of a stable complex between two or more DNA-binding proteins in an ATP-dependent manner without itself being part of a final effector complex.</text>
</comment>
<proteinExistence type="inferred from homology"/>
<dbReference type="PANTHER" id="PTHR10073:SF12">
    <property type="entry name" value="DNA MISMATCH REPAIR PROTEIN MLH1"/>
    <property type="match status" value="1"/>
</dbReference>
<dbReference type="InterPro" id="IPR042120">
    <property type="entry name" value="MutL_C_dimsub"/>
</dbReference>
<dbReference type="InterPro" id="IPR013507">
    <property type="entry name" value="DNA_mismatch_S5_2-like"/>
</dbReference>
<evidence type="ECO:0000313" key="9">
    <source>
        <dbReference type="Proteomes" id="UP001549086"/>
    </source>
</evidence>
<keyword evidence="9" id="KW-1185">Reference proteome</keyword>
<dbReference type="NCBIfam" id="NF000953">
    <property type="entry name" value="PRK00095.2-4"/>
    <property type="match status" value="1"/>
</dbReference>
<dbReference type="SUPFAM" id="SSF55874">
    <property type="entry name" value="ATPase domain of HSP90 chaperone/DNA topoisomerase II/histidine kinase"/>
    <property type="match status" value="1"/>
</dbReference>
<evidence type="ECO:0000256" key="3">
    <source>
        <dbReference type="ARBA" id="ARBA00022763"/>
    </source>
</evidence>
<dbReference type="HAMAP" id="MF_00149">
    <property type="entry name" value="DNA_mis_repair"/>
    <property type="match status" value="1"/>
</dbReference>
<dbReference type="InterPro" id="IPR042121">
    <property type="entry name" value="MutL_C_regsub"/>
</dbReference>
<evidence type="ECO:0000256" key="4">
    <source>
        <dbReference type="ARBA" id="ARBA00023204"/>
    </source>
</evidence>
<evidence type="ECO:0000256" key="5">
    <source>
        <dbReference type="HAMAP-Rule" id="MF_00149"/>
    </source>
</evidence>
<name>A0ABV2HGE0_9HYPH</name>
<dbReference type="InterPro" id="IPR020667">
    <property type="entry name" value="DNA_mismatch_repair_MutL"/>
</dbReference>
<accession>A0ABV2HGE0</accession>
<dbReference type="SMART" id="SM01340">
    <property type="entry name" value="DNA_mis_repair"/>
    <property type="match status" value="1"/>
</dbReference>
<dbReference type="Pfam" id="PF01119">
    <property type="entry name" value="DNA_mis_repair"/>
    <property type="match status" value="1"/>
</dbReference>
<dbReference type="InterPro" id="IPR020568">
    <property type="entry name" value="Ribosomal_Su5_D2-typ_SF"/>
</dbReference>
<dbReference type="InterPro" id="IPR037198">
    <property type="entry name" value="MutL_C_sf"/>
</dbReference>
<dbReference type="Gene3D" id="3.30.230.10">
    <property type="match status" value="1"/>
</dbReference>
<dbReference type="CDD" id="cd00782">
    <property type="entry name" value="MutL_Trans"/>
    <property type="match status" value="1"/>
</dbReference>
<dbReference type="InterPro" id="IPR036890">
    <property type="entry name" value="HATPase_C_sf"/>
</dbReference>
<dbReference type="CDD" id="cd16926">
    <property type="entry name" value="HATPase_MutL-MLH-PMS-like"/>
    <property type="match status" value="1"/>
</dbReference>
<comment type="caution">
    <text evidence="8">The sequence shown here is derived from an EMBL/GenBank/DDBJ whole genome shotgun (WGS) entry which is preliminary data.</text>
</comment>
<gene>
    <name evidence="5" type="primary">mutL</name>
    <name evidence="8" type="ORF">ABID23_000704</name>
</gene>
<evidence type="ECO:0000259" key="7">
    <source>
        <dbReference type="SMART" id="SM01340"/>
    </source>
</evidence>
<comment type="similarity">
    <text evidence="1 5">Belongs to the DNA mismatch repair MutL/HexB family.</text>
</comment>